<dbReference type="EMBL" id="CAMXCT020006673">
    <property type="protein sequence ID" value="CAL1171447.1"/>
    <property type="molecule type" value="Genomic_DNA"/>
</dbReference>
<comment type="caution">
    <text evidence="1">The sequence shown here is derived from an EMBL/GenBank/DDBJ whole genome shotgun (WGS) entry which is preliminary data.</text>
</comment>
<proteinExistence type="predicted"/>
<reference evidence="1" key="1">
    <citation type="submission" date="2022-10" db="EMBL/GenBank/DDBJ databases">
        <authorList>
            <person name="Chen Y."/>
            <person name="Dougan E. K."/>
            <person name="Chan C."/>
            <person name="Rhodes N."/>
            <person name="Thang M."/>
        </authorList>
    </citation>
    <scope>NUCLEOTIDE SEQUENCE</scope>
</reference>
<dbReference type="InterPro" id="IPR029063">
    <property type="entry name" value="SAM-dependent_MTases_sf"/>
</dbReference>
<dbReference type="AlphaFoldDB" id="A0A9P1GNE8"/>
<evidence type="ECO:0000313" key="2">
    <source>
        <dbReference type="EMBL" id="CAL1171447.1"/>
    </source>
</evidence>
<dbReference type="EMBL" id="CAMXCT030006673">
    <property type="protein sequence ID" value="CAL4805384.1"/>
    <property type="molecule type" value="Genomic_DNA"/>
</dbReference>
<reference evidence="2" key="2">
    <citation type="submission" date="2024-04" db="EMBL/GenBank/DDBJ databases">
        <authorList>
            <person name="Chen Y."/>
            <person name="Shah S."/>
            <person name="Dougan E. K."/>
            <person name="Thang M."/>
            <person name="Chan C."/>
        </authorList>
    </citation>
    <scope>NUCLEOTIDE SEQUENCE [LARGE SCALE GENOMIC DNA]</scope>
</reference>
<keyword evidence="4" id="KW-1185">Reference proteome</keyword>
<sequence length="402" mass="45199">MRYPKTSVPAPSERHPIRFRSIASTYKWASVFMEAAADKYGSLWLAKRLRRWRWSLSTAFSGVGCAESAALSLQAAGGQFLLEGNHSTRRSKNVVLKSGCEIDKECQLVLKNTFGHCNYPDVTCVDFGKNKGSFCTTHQRHCPQARDDPTRPVCICFSPMGTQLKESHPQFESHESYYKKYSMVSDVMVVENVVEYGDEIAKKRLGENWEVRSISFDPRNLGLGVARARLYMLCWNKLKVVWDAPYDLAEFLDALASQRVLTAIHYFWQKRPCSALSDADERNLAEYRTLTKKKKFPDLSQYARNGRGRGEVSDGALMTLTTNCQKIWSEERKRFMEPTELLSAQVVPTTDLQASMCQAPKLNLSGVKPASICKMAGNGMSVPCVGFMLLAAICSLKPIPVQ</sequence>
<accession>A0A9P1GNE8</accession>
<dbReference type="Gene3D" id="3.40.50.150">
    <property type="entry name" value="Vaccinia Virus protein VP39"/>
    <property type="match status" value="1"/>
</dbReference>
<evidence type="ECO:0000313" key="3">
    <source>
        <dbReference type="EMBL" id="CAL4805384.1"/>
    </source>
</evidence>
<evidence type="ECO:0000313" key="4">
    <source>
        <dbReference type="Proteomes" id="UP001152797"/>
    </source>
</evidence>
<dbReference type="OrthoDB" id="423734at2759"/>
<dbReference type="SUPFAM" id="SSF53335">
    <property type="entry name" value="S-adenosyl-L-methionine-dependent methyltransferases"/>
    <property type="match status" value="1"/>
</dbReference>
<gene>
    <name evidence="1" type="ORF">C1SCF055_LOCUS42669</name>
</gene>
<dbReference type="Proteomes" id="UP001152797">
    <property type="component" value="Unassembled WGS sequence"/>
</dbReference>
<name>A0A9P1GNE8_9DINO</name>
<protein>
    <submittedName>
        <fullName evidence="3">PABC domain-containing protein</fullName>
    </submittedName>
</protein>
<dbReference type="EMBL" id="CAMXCT010006673">
    <property type="protein sequence ID" value="CAI4018072.1"/>
    <property type="molecule type" value="Genomic_DNA"/>
</dbReference>
<evidence type="ECO:0000313" key="1">
    <source>
        <dbReference type="EMBL" id="CAI4018072.1"/>
    </source>
</evidence>
<organism evidence="1">
    <name type="scientific">Cladocopium goreaui</name>
    <dbReference type="NCBI Taxonomy" id="2562237"/>
    <lineage>
        <taxon>Eukaryota</taxon>
        <taxon>Sar</taxon>
        <taxon>Alveolata</taxon>
        <taxon>Dinophyceae</taxon>
        <taxon>Suessiales</taxon>
        <taxon>Symbiodiniaceae</taxon>
        <taxon>Cladocopium</taxon>
    </lineage>
</organism>